<feature type="region of interest" description="Disordered" evidence="3">
    <location>
        <begin position="844"/>
        <end position="864"/>
    </location>
</feature>
<feature type="region of interest" description="Disordered" evidence="3">
    <location>
        <begin position="577"/>
        <end position="617"/>
    </location>
</feature>
<accession>A0A3L6FRM2</accession>
<evidence type="ECO:0000313" key="6">
    <source>
        <dbReference type="EMBL" id="PWZ34217.1"/>
    </source>
</evidence>
<dbReference type="SUPFAM" id="SSF52058">
    <property type="entry name" value="L domain-like"/>
    <property type="match status" value="1"/>
</dbReference>
<dbReference type="Pfam" id="PF23598">
    <property type="entry name" value="LRR_14"/>
    <property type="match status" value="1"/>
</dbReference>
<evidence type="ECO:0000256" key="1">
    <source>
        <dbReference type="ARBA" id="ARBA00022737"/>
    </source>
</evidence>
<comment type="caution">
    <text evidence="6">The sequence shown here is derived from an EMBL/GenBank/DDBJ whole genome shotgun (WGS) entry which is preliminary data.</text>
</comment>
<feature type="compositionally biased region" description="Basic and acidic residues" evidence="3">
    <location>
        <begin position="46"/>
        <end position="59"/>
    </location>
</feature>
<sequence>MGMNSSHRCFPQGIAMGVSGYVVLRPHSRRGCLREVQALPTGNKQKGKEERKNQERGDQEGEAGMGLLCCLYGARLRVLRAAETMPGLSDGVIAKTSMSQERTLDEVVFPFLMQLERARVVPLGPDEDSSHSDILLLFENIKKEACEVKDILLRVSKWENEIINDFGGIARHLDEIIEEGNQLNSIHSTLQIVNTEMSKLKDRMQLPLHVPMIKPIAPTTLPSSVPSKWVHAKVSEQWKRLEIERKILESSTISNLQVSYDNLDLQLKLCLLCFSVFPENSIISKRAMIHWWIGEGLVAATRSQTAEDVGKACFEKLIALEMIEPVYQKCRIIELPASIGGLSNLRILDLHACHNLERLSTSITYLQMLTHLDVSECYLLEGMPRGIGLLTELQVLKGFVIGGSTGNYNCRVAELARLDKLKKLTIYIGSKVAVTENELNELENIKGLCVLKITWAVSLSKKERVHQTSDSTPLITSLSLPLNLEKLDLCCFPGEKVPDWLSPSKLLRLKRLYFTGGMLKTFGNKNMLEVWSVEVLRLKFLNDLSVQWTQVHEIFPKLTFLEVFRCRKLESFPCDKDGVGDEDQQNNGNKGIGNALADPNVDATKSKQSSTHGMQDNAGKFSGKKVVDLDSILVDGSSGSGIFQGLGLGDELQEGLGEEEVGRTRSQPDGVPGSLLSAYEMVKKNGQVTPEVAVCAAVPAVYTGSSVSYRSKRRAATSAGDSLERASKLKASRNLDSDFMEGNESLVLCSMSVQQVVDKLRPLGFFGNKSEESVHKFANFLVKLEQSKKLDFKQQARSRALDKEERERADEAELDNFILGVLSEDNTDEVMDMESGHIVMSRTDMSEVTKGSMRRIKSNSFESK</sequence>
<dbReference type="InterPro" id="IPR032675">
    <property type="entry name" value="LRR_dom_sf"/>
</dbReference>
<keyword evidence="1" id="KW-0677">Repeat</keyword>
<keyword evidence="2" id="KW-0611">Plant defense</keyword>
<name>A0A3L6FRM2_MAIZE</name>
<proteinExistence type="predicted"/>
<feature type="domain" description="Disease resistance R13L4/SHOC-2-like LRR" evidence="5">
    <location>
        <begin position="329"/>
        <end position="564"/>
    </location>
</feature>
<protein>
    <submittedName>
        <fullName evidence="6">Disease resistance RPP13-like protein 4</fullName>
    </submittedName>
</protein>
<dbReference type="InterPro" id="IPR036388">
    <property type="entry name" value="WH-like_DNA-bd_sf"/>
</dbReference>
<feature type="region of interest" description="Disordered" evidence="3">
    <location>
        <begin position="36"/>
        <end position="59"/>
    </location>
</feature>
<dbReference type="EMBL" id="NCVQ01000004">
    <property type="protein sequence ID" value="PWZ34217.1"/>
    <property type="molecule type" value="Genomic_DNA"/>
</dbReference>
<dbReference type="InterPro" id="IPR058922">
    <property type="entry name" value="WHD_DRP"/>
</dbReference>
<dbReference type="PANTHER" id="PTHR47186:SF45">
    <property type="entry name" value="DISEASE RESISTANCE RPP13-LIKE PROTEIN 1"/>
    <property type="match status" value="1"/>
</dbReference>
<gene>
    <name evidence="6" type="primary">RPP13L4_5</name>
    <name evidence="6" type="ORF">Zm00014a_001134</name>
</gene>
<dbReference type="Gene3D" id="3.80.10.10">
    <property type="entry name" value="Ribonuclease Inhibitor"/>
    <property type="match status" value="2"/>
</dbReference>
<dbReference type="ExpressionAtlas" id="A0A3L6FRM2">
    <property type="expression patterns" value="baseline"/>
</dbReference>
<evidence type="ECO:0000259" key="5">
    <source>
        <dbReference type="Pfam" id="PF23598"/>
    </source>
</evidence>
<feature type="domain" description="Disease resistance protein winged helix" evidence="4">
    <location>
        <begin position="276"/>
        <end position="324"/>
    </location>
</feature>
<dbReference type="GO" id="GO:0006952">
    <property type="term" value="P:defense response"/>
    <property type="evidence" value="ECO:0007669"/>
    <property type="project" value="UniProtKB-KW"/>
</dbReference>
<dbReference type="AlphaFoldDB" id="A0A3L6FRM2"/>
<evidence type="ECO:0000259" key="4">
    <source>
        <dbReference type="Pfam" id="PF23559"/>
    </source>
</evidence>
<dbReference type="PANTHER" id="PTHR47186">
    <property type="entry name" value="LEUCINE-RICH REPEAT-CONTAINING PROTEIN 57"/>
    <property type="match status" value="1"/>
</dbReference>
<dbReference type="Proteomes" id="UP000251960">
    <property type="component" value="Chromosome 3"/>
</dbReference>
<dbReference type="Pfam" id="PF23559">
    <property type="entry name" value="WHD_DRP"/>
    <property type="match status" value="1"/>
</dbReference>
<organism evidence="6">
    <name type="scientific">Zea mays</name>
    <name type="common">Maize</name>
    <dbReference type="NCBI Taxonomy" id="4577"/>
    <lineage>
        <taxon>Eukaryota</taxon>
        <taxon>Viridiplantae</taxon>
        <taxon>Streptophyta</taxon>
        <taxon>Embryophyta</taxon>
        <taxon>Tracheophyta</taxon>
        <taxon>Spermatophyta</taxon>
        <taxon>Magnoliopsida</taxon>
        <taxon>Liliopsida</taxon>
        <taxon>Poales</taxon>
        <taxon>Poaceae</taxon>
        <taxon>PACMAD clade</taxon>
        <taxon>Panicoideae</taxon>
        <taxon>Andropogonodae</taxon>
        <taxon>Andropogoneae</taxon>
        <taxon>Tripsacinae</taxon>
        <taxon>Zea</taxon>
    </lineage>
</organism>
<evidence type="ECO:0000256" key="3">
    <source>
        <dbReference type="SAM" id="MobiDB-lite"/>
    </source>
</evidence>
<reference evidence="6" key="1">
    <citation type="journal article" date="2018" name="Nat. Genet.">
        <title>Extensive intraspecific gene order and gene structural variations between Mo17 and other maize genomes.</title>
        <authorList>
            <person name="Sun S."/>
            <person name="Zhou Y."/>
            <person name="Chen J."/>
            <person name="Shi J."/>
            <person name="Zhao H."/>
            <person name="Zhao H."/>
            <person name="Song W."/>
            <person name="Zhang M."/>
            <person name="Cui Y."/>
            <person name="Dong X."/>
            <person name="Liu H."/>
            <person name="Ma X."/>
            <person name="Jiao Y."/>
            <person name="Wang B."/>
            <person name="Wei X."/>
            <person name="Stein J.C."/>
            <person name="Glaubitz J.C."/>
            <person name="Lu F."/>
            <person name="Yu G."/>
            <person name="Liang C."/>
            <person name="Fengler K."/>
            <person name="Li B."/>
            <person name="Rafalski A."/>
            <person name="Schnable P.S."/>
            <person name="Ware D.H."/>
            <person name="Buckler E.S."/>
            <person name="Lai J."/>
        </authorList>
    </citation>
    <scope>NUCLEOTIDE SEQUENCE [LARGE SCALE GENOMIC DNA]</scope>
    <source>
        <tissue evidence="6">Seedling</tissue>
    </source>
</reference>
<dbReference type="InterPro" id="IPR055414">
    <property type="entry name" value="LRR_R13L4/SHOC2-like"/>
</dbReference>
<dbReference type="Gene3D" id="1.10.10.10">
    <property type="entry name" value="Winged helix-like DNA-binding domain superfamily/Winged helix DNA-binding domain"/>
    <property type="match status" value="1"/>
</dbReference>
<evidence type="ECO:0000256" key="2">
    <source>
        <dbReference type="ARBA" id="ARBA00022821"/>
    </source>
</evidence>